<evidence type="ECO:0000313" key="5">
    <source>
        <dbReference type="EMBL" id="CAF1513291.1"/>
    </source>
</evidence>
<comment type="similarity">
    <text evidence="1">Belongs to the SEN54 family.</text>
</comment>
<evidence type="ECO:0000313" key="6">
    <source>
        <dbReference type="EMBL" id="CAF4093744.1"/>
    </source>
</evidence>
<dbReference type="Proteomes" id="UP000677228">
    <property type="component" value="Unassembled WGS sequence"/>
</dbReference>
<dbReference type="EMBL" id="CAJNOQ010011975">
    <property type="protein sequence ID" value="CAF1289281.1"/>
    <property type="molecule type" value="Genomic_DNA"/>
</dbReference>
<feature type="domain" description="tRNA-splicing endonuclease subunit Sen54 N-terminal" evidence="3">
    <location>
        <begin position="37"/>
        <end position="92"/>
    </location>
</feature>
<name>A0A815CWN9_9BILA</name>
<dbReference type="EMBL" id="CAJNOK010035434">
    <property type="protein sequence ID" value="CAF1513291.1"/>
    <property type="molecule type" value="Genomic_DNA"/>
</dbReference>
<dbReference type="InterPro" id="IPR024337">
    <property type="entry name" value="tRNA_splic_suSen54"/>
</dbReference>
<dbReference type="PANTHER" id="PTHR21027:SF1">
    <property type="entry name" value="TRNA-SPLICING ENDONUCLEASE SUBUNIT SEN54"/>
    <property type="match status" value="1"/>
</dbReference>
<reference evidence="4" key="1">
    <citation type="submission" date="2021-02" db="EMBL/GenBank/DDBJ databases">
        <authorList>
            <person name="Nowell W R."/>
        </authorList>
    </citation>
    <scope>NUCLEOTIDE SEQUENCE</scope>
</reference>
<evidence type="ECO:0000313" key="4">
    <source>
        <dbReference type="EMBL" id="CAF1289281.1"/>
    </source>
</evidence>
<proteinExistence type="inferred from homology"/>
<protein>
    <recommendedName>
        <fullName evidence="3">tRNA-splicing endonuclease subunit Sen54 N-terminal domain-containing protein</fullName>
    </recommendedName>
</protein>
<evidence type="ECO:0000313" key="8">
    <source>
        <dbReference type="Proteomes" id="UP000663829"/>
    </source>
</evidence>
<organism evidence="4 8">
    <name type="scientific">Didymodactylos carnosus</name>
    <dbReference type="NCBI Taxonomy" id="1234261"/>
    <lineage>
        <taxon>Eukaryota</taxon>
        <taxon>Metazoa</taxon>
        <taxon>Spiralia</taxon>
        <taxon>Gnathifera</taxon>
        <taxon>Rotifera</taxon>
        <taxon>Eurotatoria</taxon>
        <taxon>Bdelloidea</taxon>
        <taxon>Philodinida</taxon>
        <taxon>Philodinidae</taxon>
        <taxon>Didymodactylos</taxon>
    </lineage>
</organism>
<dbReference type="GO" id="GO:0000214">
    <property type="term" value="C:tRNA-intron endonuclease complex"/>
    <property type="evidence" value="ECO:0007669"/>
    <property type="project" value="TreeGrafter"/>
</dbReference>
<dbReference type="Proteomes" id="UP000682733">
    <property type="component" value="Unassembled WGS sequence"/>
</dbReference>
<comment type="caution">
    <text evidence="4">The sequence shown here is derived from an EMBL/GenBank/DDBJ whole genome shotgun (WGS) entry which is preliminary data.</text>
</comment>
<keyword evidence="2" id="KW-0819">tRNA processing</keyword>
<accession>A0A815CWN9</accession>
<sequence length="403" mass="47667">MARIDLIELLRHNHRVTDLERLYEESYNLRCKRYVCIKKQLSIGYWKSKLNMIEIKVMHGKCWSLLGTIVNSKLHLYPEEALFLMQCSILQVFNEEDNIPISMEEAYNFWLNDQLTLKHVQTFSYLARLGFIIRRHQQQQQEQQHERIKTTAVGIKRKRDEMDEHISILNINTNYHEAFLTRNNDTNNSSSQIEESMNDEMNDKNERHWFVGYDYDETNLINNKKRLNWSIDDCSWTKSRVLPHWLPKQFYEKVMDVDIPICQYLKTKTQFDLLYSTNDEPLMRLSDCKTHQTICERLSSFIHSDTLQAQAQSSLPRTPSLSSLTYDIYYPNKHFRKTLPGIPAYRLLVLDGNENDLSNQLDEIMFYCSNVSVLVALVHNGDVCFYCFSSFDASKTLRDPPKI</sequence>
<dbReference type="EMBL" id="CAJOBC010031835">
    <property type="protein sequence ID" value="CAF4093744.1"/>
    <property type="molecule type" value="Genomic_DNA"/>
</dbReference>
<dbReference type="AlphaFoldDB" id="A0A815CWN9"/>
<dbReference type="EMBL" id="CAJOBA010057518">
    <property type="protein sequence ID" value="CAF4300882.1"/>
    <property type="molecule type" value="Genomic_DNA"/>
</dbReference>
<dbReference type="GO" id="GO:0000379">
    <property type="term" value="P:tRNA-type intron splice site recognition and cleavage"/>
    <property type="evidence" value="ECO:0007669"/>
    <property type="project" value="TreeGrafter"/>
</dbReference>
<evidence type="ECO:0000256" key="1">
    <source>
        <dbReference type="ARBA" id="ARBA00005736"/>
    </source>
</evidence>
<evidence type="ECO:0000259" key="3">
    <source>
        <dbReference type="Pfam" id="PF12928"/>
    </source>
</evidence>
<gene>
    <name evidence="4" type="ORF">GPM918_LOCUS27950</name>
    <name evidence="5" type="ORF">OVA965_LOCUS37465</name>
    <name evidence="6" type="ORF">SRO942_LOCUS28377</name>
    <name evidence="7" type="ORF">TMI583_LOCUS38549</name>
</gene>
<dbReference type="Proteomes" id="UP000663829">
    <property type="component" value="Unassembled WGS sequence"/>
</dbReference>
<dbReference type="Proteomes" id="UP000681722">
    <property type="component" value="Unassembled WGS sequence"/>
</dbReference>
<dbReference type="Pfam" id="PF12928">
    <property type="entry name" value="tRNA_int_end_N2"/>
    <property type="match status" value="1"/>
</dbReference>
<keyword evidence="8" id="KW-1185">Reference proteome</keyword>
<dbReference type="OrthoDB" id="408683at2759"/>
<evidence type="ECO:0000313" key="7">
    <source>
        <dbReference type="EMBL" id="CAF4300882.1"/>
    </source>
</evidence>
<dbReference type="InterPro" id="IPR024336">
    <property type="entry name" value="tRNA_splic_suSen54_N"/>
</dbReference>
<evidence type="ECO:0000256" key="2">
    <source>
        <dbReference type="ARBA" id="ARBA00022694"/>
    </source>
</evidence>
<dbReference type="PANTHER" id="PTHR21027">
    <property type="entry name" value="TRNA-SPLICING ENDONUCLEASE SUBUNIT SEN54"/>
    <property type="match status" value="1"/>
</dbReference>